<dbReference type="RefSeq" id="WP_208718954.1">
    <property type="nucleotide sequence ID" value="NZ_CP024770.1"/>
</dbReference>
<dbReference type="Gene3D" id="3.90.230.10">
    <property type="entry name" value="Creatinase/methionine aminopeptidase superfamily"/>
    <property type="match status" value="1"/>
</dbReference>
<dbReference type="Pfam" id="PF01321">
    <property type="entry name" value="Creatinase_N"/>
    <property type="match status" value="1"/>
</dbReference>
<dbReference type="InterPro" id="IPR029149">
    <property type="entry name" value="Creatin/AminoP/Spt16_N"/>
</dbReference>
<feature type="domain" description="Peptidase M24" evidence="1">
    <location>
        <begin position="172"/>
        <end position="375"/>
    </location>
</feature>
<feature type="domain" description="Creatinase N-terminal" evidence="2">
    <location>
        <begin position="18"/>
        <end position="164"/>
    </location>
</feature>
<dbReference type="GO" id="GO:0008235">
    <property type="term" value="F:metalloexopeptidase activity"/>
    <property type="evidence" value="ECO:0007669"/>
    <property type="project" value="UniProtKB-ARBA"/>
</dbReference>
<dbReference type="CDD" id="cd01066">
    <property type="entry name" value="APP_MetAP"/>
    <property type="match status" value="1"/>
</dbReference>
<dbReference type="PANTHER" id="PTHR46112">
    <property type="entry name" value="AMINOPEPTIDASE"/>
    <property type="match status" value="1"/>
</dbReference>
<accession>A0A6B9GF63</accession>
<keyword evidence="3" id="KW-0614">Plasmid</keyword>
<dbReference type="Proteomes" id="UP000502005">
    <property type="component" value="Plasmid pNE1B"/>
</dbReference>
<keyword evidence="3" id="KW-0645">Protease</keyword>
<proteinExistence type="predicted"/>
<dbReference type="AlphaFoldDB" id="A0A6B9GF63"/>
<dbReference type="SUPFAM" id="SSF55920">
    <property type="entry name" value="Creatinase/aminopeptidase"/>
    <property type="match status" value="1"/>
</dbReference>
<dbReference type="PANTHER" id="PTHR46112:SF3">
    <property type="entry name" value="AMINOPEPTIDASE YPDF"/>
    <property type="match status" value="1"/>
</dbReference>
<dbReference type="InterPro" id="IPR001714">
    <property type="entry name" value="Pept_M24_MAP"/>
</dbReference>
<protein>
    <submittedName>
        <fullName evidence="3">Aminopeptidase P family protein</fullName>
    </submittedName>
</protein>
<dbReference type="InterPro" id="IPR000587">
    <property type="entry name" value="Creatinase_N"/>
</dbReference>
<dbReference type="GO" id="GO:0004177">
    <property type="term" value="F:aminopeptidase activity"/>
    <property type="evidence" value="ECO:0007669"/>
    <property type="project" value="UniProtKB-KW"/>
</dbReference>
<name>A0A6B9GF63_PANCY</name>
<dbReference type="EMBL" id="CP024770">
    <property type="protein sequence ID" value="QGY32967.1"/>
    <property type="molecule type" value="Genomic_DNA"/>
</dbReference>
<keyword evidence="3" id="KW-0378">Hydrolase</keyword>
<dbReference type="PRINTS" id="PR00599">
    <property type="entry name" value="MAPEPTIDASE"/>
</dbReference>
<evidence type="ECO:0000313" key="4">
    <source>
        <dbReference type="Proteomes" id="UP000502005"/>
    </source>
</evidence>
<gene>
    <name evidence="3" type="ORF">CUN67_28985</name>
</gene>
<keyword evidence="3" id="KW-0031">Aminopeptidase</keyword>
<dbReference type="InterPro" id="IPR050659">
    <property type="entry name" value="Peptidase_M24B"/>
</dbReference>
<geneLocation type="plasmid" evidence="4">
    <name>pne1b</name>
</geneLocation>
<organism evidence="3 4">
    <name type="scientific">Pantoea cypripedii</name>
    <name type="common">Pectobacterium cypripedii</name>
    <name type="synonym">Erwinia cypripedii</name>
    <dbReference type="NCBI Taxonomy" id="55209"/>
    <lineage>
        <taxon>Bacteria</taxon>
        <taxon>Pseudomonadati</taxon>
        <taxon>Pseudomonadota</taxon>
        <taxon>Gammaproteobacteria</taxon>
        <taxon>Enterobacterales</taxon>
        <taxon>Erwiniaceae</taxon>
        <taxon>Pantoea</taxon>
    </lineage>
</organism>
<evidence type="ECO:0000313" key="3">
    <source>
        <dbReference type="EMBL" id="QGY32967.1"/>
    </source>
</evidence>
<dbReference type="Gene3D" id="3.40.350.10">
    <property type="entry name" value="Creatinase/prolidase N-terminal domain"/>
    <property type="match status" value="1"/>
</dbReference>
<evidence type="ECO:0000259" key="2">
    <source>
        <dbReference type="Pfam" id="PF01321"/>
    </source>
</evidence>
<dbReference type="InterPro" id="IPR000994">
    <property type="entry name" value="Pept_M24"/>
</dbReference>
<reference evidence="3 4" key="1">
    <citation type="submission" date="2017-11" db="EMBL/GenBank/DDBJ databases">
        <title>Genome sequence of Pantoea cypripedii NE1.</title>
        <authorList>
            <person name="Nascimento F.X."/>
        </authorList>
    </citation>
    <scope>NUCLEOTIDE SEQUENCE [LARGE SCALE GENOMIC DNA]</scope>
    <source>
        <strain evidence="3 4">NE1</strain>
        <plasmid evidence="4">pne1b</plasmid>
    </source>
</reference>
<dbReference type="Pfam" id="PF00557">
    <property type="entry name" value="Peptidase_M24"/>
    <property type="match status" value="1"/>
</dbReference>
<sequence length="395" mass="43482">MGTSAIPVIKGRAPFDSKKLDAYLENAGLDVILISSRHNLRYLLGGYTFFFFDYFEAFGTSKYFPLMVYFRGQPEKTAYIGHGMESFELELDKFWMSEVSTRAWGIQDSLTYAVQYIRDLAPDLKTIGVEPDFIPFEAAMSLQKHLPGTELVNCQRPLELLRSIKTSTELALIKKASDDVVESMLAVVANSGPGITKNELVAKLAAEEEKRGLSYEYCLITAGTSLNRAPSDYVLKKGDIVSIDSGGQLQGYIGDLCRMAIIGEPDAEQQDLLAEIDAIQTAARNAIKAGNLGREIYTAANQQIALSPNAKYVDFVAHGLGLVTHETPRLAPSGFPYEPTDAERPLEKGMVISVETAIKHPRVGFIKLEDTLAIEHDGSVAAYGDFGRGWTRFGR</sequence>
<dbReference type="SUPFAM" id="SSF53092">
    <property type="entry name" value="Creatinase/prolidase N-terminal domain"/>
    <property type="match status" value="1"/>
</dbReference>
<evidence type="ECO:0000259" key="1">
    <source>
        <dbReference type="Pfam" id="PF00557"/>
    </source>
</evidence>
<dbReference type="InterPro" id="IPR036005">
    <property type="entry name" value="Creatinase/aminopeptidase-like"/>
</dbReference>